<proteinExistence type="predicted"/>
<dbReference type="EMBL" id="FR950494">
    <property type="protein sequence ID" value="CDQ99837.1"/>
    <property type="molecule type" value="Genomic_DNA"/>
</dbReference>
<sequence length="72" mass="7880">MLSLFKSALVGFANTGRSTGLQGVLQSHRKVLSAGMKTYEVPPDYSGKHLSCHVPSAFNQLTWLPRMDEALC</sequence>
<protein>
    <submittedName>
        <fullName evidence="1">Uncharacterized protein</fullName>
    </submittedName>
</protein>
<accession>A0A060Z7J6</accession>
<reference evidence="1" key="1">
    <citation type="journal article" date="2014" name="Nat. Commun.">
        <title>The rainbow trout genome provides novel insights into evolution after whole-genome duplication in vertebrates.</title>
        <authorList>
            <person name="Berthelot C."/>
            <person name="Brunet F."/>
            <person name="Chalopin D."/>
            <person name="Juanchich A."/>
            <person name="Bernard M."/>
            <person name="Noel B."/>
            <person name="Bento P."/>
            <person name="Da Silva C."/>
            <person name="Labadie K."/>
            <person name="Alberti A."/>
            <person name="Aury J.M."/>
            <person name="Louis A."/>
            <person name="Dehais P."/>
            <person name="Bardou P."/>
            <person name="Montfort J."/>
            <person name="Klopp C."/>
            <person name="Cabau C."/>
            <person name="Gaspin C."/>
            <person name="Thorgaard G.H."/>
            <person name="Boussaha M."/>
            <person name="Quillet E."/>
            <person name="Guyomard R."/>
            <person name="Galiana D."/>
            <person name="Bobe J."/>
            <person name="Volff J.N."/>
            <person name="Genet C."/>
            <person name="Wincker P."/>
            <person name="Jaillon O."/>
            <person name="Roest Crollius H."/>
            <person name="Guiguen Y."/>
        </authorList>
    </citation>
    <scope>NUCLEOTIDE SEQUENCE [LARGE SCALE GENOMIC DNA]</scope>
</reference>
<dbReference type="Proteomes" id="UP000193380">
    <property type="component" value="Unassembled WGS sequence"/>
</dbReference>
<dbReference type="PaxDb" id="8022-A0A060Z7J6"/>
<evidence type="ECO:0000313" key="1">
    <source>
        <dbReference type="EMBL" id="CDQ99837.1"/>
    </source>
</evidence>
<dbReference type="AlphaFoldDB" id="A0A060Z7J6"/>
<gene>
    <name evidence="1" type="ORF">GSONMT00053974001</name>
</gene>
<name>A0A060Z7J6_ONCMY</name>
<reference evidence="1" key="2">
    <citation type="submission" date="2014-03" db="EMBL/GenBank/DDBJ databases">
        <authorList>
            <person name="Genoscope - CEA"/>
        </authorList>
    </citation>
    <scope>NUCLEOTIDE SEQUENCE</scope>
</reference>
<organism evidence="1 2">
    <name type="scientific">Oncorhynchus mykiss</name>
    <name type="common">Rainbow trout</name>
    <name type="synonym">Salmo gairdneri</name>
    <dbReference type="NCBI Taxonomy" id="8022"/>
    <lineage>
        <taxon>Eukaryota</taxon>
        <taxon>Metazoa</taxon>
        <taxon>Chordata</taxon>
        <taxon>Craniata</taxon>
        <taxon>Vertebrata</taxon>
        <taxon>Euteleostomi</taxon>
        <taxon>Actinopterygii</taxon>
        <taxon>Neopterygii</taxon>
        <taxon>Teleostei</taxon>
        <taxon>Protacanthopterygii</taxon>
        <taxon>Salmoniformes</taxon>
        <taxon>Salmonidae</taxon>
        <taxon>Salmoninae</taxon>
        <taxon>Oncorhynchus</taxon>
    </lineage>
</organism>
<evidence type="ECO:0000313" key="2">
    <source>
        <dbReference type="Proteomes" id="UP000193380"/>
    </source>
</evidence>